<organism evidence="10 11">
    <name type="scientific">Acorus gramineus</name>
    <name type="common">Dwarf sweet flag</name>
    <dbReference type="NCBI Taxonomy" id="55184"/>
    <lineage>
        <taxon>Eukaryota</taxon>
        <taxon>Viridiplantae</taxon>
        <taxon>Streptophyta</taxon>
        <taxon>Embryophyta</taxon>
        <taxon>Tracheophyta</taxon>
        <taxon>Spermatophyta</taxon>
        <taxon>Magnoliopsida</taxon>
        <taxon>Liliopsida</taxon>
        <taxon>Acoraceae</taxon>
        <taxon>Acorus</taxon>
    </lineage>
</organism>
<dbReference type="GO" id="GO:0051765">
    <property type="term" value="F:inositol tetrakisphosphate kinase activity"/>
    <property type="evidence" value="ECO:0007669"/>
    <property type="project" value="TreeGrafter"/>
</dbReference>
<dbReference type="GO" id="GO:0005524">
    <property type="term" value="F:ATP binding"/>
    <property type="evidence" value="ECO:0007669"/>
    <property type="project" value="UniProtKB-KW"/>
</dbReference>
<protein>
    <recommendedName>
        <fullName evidence="8">Inositol polyphosphate multikinase</fullName>
        <ecNumber evidence="8">2.7.1.140</ecNumber>
        <ecNumber evidence="8">2.7.1.151</ecNumber>
    </recommendedName>
</protein>
<dbReference type="InterPro" id="IPR038286">
    <property type="entry name" value="IPK_sf"/>
</dbReference>
<dbReference type="PANTHER" id="PTHR12400">
    <property type="entry name" value="INOSITOL POLYPHOSPHATE KINASE"/>
    <property type="match status" value="1"/>
</dbReference>
<reference evidence="10" key="2">
    <citation type="submission" date="2023-06" db="EMBL/GenBank/DDBJ databases">
        <authorList>
            <person name="Ma L."/>
            <person name="Liu K.-W."/>
            <person name="Li Z."/>
            <person name="Hsiao Y.-Y."/>
            <person name="Qi Y."/>
            <person name="Fu T."/>
            <person name="Tang G."/>
            <person name="Zhang D."/>
            <person name="Sun W.-H."/>
            <person name="Liu D.-K."/>
            <person name="Li Y."/>
            <person name="Chen G.-Z."/>
            <person name="Liu X.-D."/>
            <person name="Liao X.-Y."/>
            <person name="Jiang Y.-T."/>
            <person name="Yu X."/>
            <person name="Hao Y."/>
            <person name="Huang J."/>
            <person name="Zhao X.-W."/>
            <person name="Ke S."/>
            <person name="Chen Y.-Y."/>
            <person name="Wu W.-L."/>
            <person name="Hsu J.-L."/>
            <person name="Lin Y.-F."/>
            <person name="Huang M.-D."/>
            <person name="Li C.-Y."/>
            <person name="Huang L."/>
            <person name="Wang Z.-W."/>
            <person name="Zhao X."/>
            <person name="Zhong W.-Y."/>
            <person name="Peng D.-H."/>
            <person name="Ahmad S."/>
            <person name="Lan S."/>
            <person name="Zhang J.-S."/>
            <person name="Tsai W.-C."/>
            <person name="Van De Peer Y."/>
            <person name="Liu Z.-J."/>
        </authorList>
    </citation>
    <scope>NUCLEOTIDE SEQUENCE</scope>
    <source>
        <strain evidence="10">SCP</strain>
        <tissue evidence="10">Leaves</tissue>
    </source>
</reference>
<dbReference type="EC" id="2.7.1.151" evidence="8"/>
<dbReference type="GO" id="GO:0032958">
    <property type="term" value="P:inositol phosphate biosynthetic process"/>
    <property type="evidence" value="ECO:0007669"/>
    <property type="project" value="InterPro"/>
</dbReference>
<comment type="caution">
    <text evidence="10">The sequence shown here is derived from an EMBL/GenBank/DDBJ whole genome shotgun (WGS) entry which is preliminary data.</text>
</comment>
<evidence type="ECO:0000256" key="9">
    <source>
        <dbReference type="SAM" id="MobiDB-lite"/>
    </source>
</evidence>
<dbReference type="InterPro" id="IPR005522">
    <property type="entry name" value="IPK"/>
</dbReference>
<gene>
    <name evidence="10" type="ORF">QJS04_geneDACA021766</name>
</gene>
<evidence type="ECO:0000313" key="10">
    <source>
        <dbReference type="EMBL" id="KAK1259362.1"/>
    </source>
</evidence>
<dbReference type="GO" id="GO:0008440">
    <property type="term" value="F:inositol-1,4,5-trisphosphate 3-kinase activity"/>
    <property type="evidence" value="ECO:0007669"/>
    <property type="project" value="TreeGrafter"/>
</dbReference>
<dbReference type="PANTHER" id="PTHR12400:SF51">
    <property type="entry name" value="INOSITOL POLYPHOSPHATE MULTIKINASE"/>
    <property type="match status" value="1"/>
</dbReference>
<dbReference type="GO" id="GO:0005634">
    <property type="term" value="C:nucleus"/>
    <property type="evidence" value="ECO:0007669"/>
    <property type="project" value="TreeGrafter"/>
</dbReference>
<keyword evidence="4 8" id="KW-0418">Kinase</keyword>
<evidence type="ECO:0000256" key="3">
    <source>
        <dbReference type="ARBA" id="ARBA00022741"/>
    </source>
</evidence>
<evidence type="ECO:0000256" key="2">
    <source>
        <dbReference type="ARBA" id="ARBA00022679"/>
    </source>
</evidence>
<dbReference type="GO" id="GO:0005737">
    <property type="term" value="C:cytoplasm"/>
    <property type="evidence" value="ECO:0007669"/>
    <property type="project" value="TreeGrafter"/>
</dbReference>
<name>A0AAV9A5C4_ACOGR</name>
<keyword evidence="2 8" id="KW-0808">Transferase</keyword>
<comment type="similarity">
    <text evidence="1 8">Belongs to the inositol phosphokinase (IPK) family.</text>
</comment>
<reference evidence="10" key="1">
    <citation type="journal article" date="2023" name="Nat. Commun.">
        <title>Diploid and tetraploid genomes of Acorus and the evolution of monocots.</title>
        <authorList>
            <person name="Ma L."/>
            <person name="Liu K.W."/>
            <person name="Li Z."/>
            <person name="Hsiao Y.Y."/>
            <person name="Qi Y."/>
            <person name="Fu T."/>
            <person name="Tang G.D."/>
            <person name="Zhang D."/>
            <person name="Sun W.H."/>
            <person name="Liu D.K."/>
            <person name="Li Y."/>
            <person name="Chen G.Z."/>
            <person name="Liu X.D."/>
            <person name="Liao X.Y."/>
            <person name="Jiang Y.T."/>
            <person name="Yu X."/>
            <person name="Hao Y."/>
            <person name="Huang J."/>
            <person name="Zhao X.W."/>
            <person name="Ke S."/>
            <person name="Chen Y.Y."/>
            <person name="Wu W.L."/>
            <person name="Hsu J.L."/>
            <person name="Lin Y.F."/>
            <person name="Huang M.D."/>
            <person name="Li C.Y."/>
            <person name="Huang L."/>
            <person name="Wang Z.W."/>
            <person name="Zhao X."/>
            <person name="Zhong W.Y."/>
            <person name="Peng D.H."/>
            <person name="Ahmad S."/>
            <person name="Lan S."/>
            <person name="Zhang J.S."/>
            <person name="Tsai W.C."/>
            <person name="Van de Peer Y."/>
            <person name="Liu Z.J."/>
        </authorList>
    </citation>
    <scope>NUCLEOTIDE SEQUENCE</scope>
    <source>
        <strain evidence="10">SCP</strain>
    </source>
</reference>
<dbReference type="AlphaFoldDB" id="A0AAV9A5C4"/>
<comment type="function">
    <text evidence="8">Inositol phosphate kinase with a broad substrate specificity.</text>
</comment>
<keyword evidence="5 8" id="KW-0067">ATP-binding</keyword>
<dbReference type="Pfam" id="PF03770">
    <property type="entry name" value="IPK"/>
    <property type="match status" value="1"/>
</dbReference>
<keyword evidence="3 8" id="KW-0547">Nucleotide-binding</keyword>
<evidence type="ECO:0000256" key="1">
    <source>
        <dbReference type="ARBA" id="ARBA00007374"/>
    </source>
</evidence>
<dbReference type="SUPFAM" id="SSF56104">
    <property type="entry name" value="SAICAR synthase-like"/>
    <property type="match status" value="1"/>
</dbReference>
<dbReference type="EMBL" id="JAUJYN010000012">
    <property type="protein sequence ID" value="KAK1259362.1"/>
    <property type="molecule type" value="Genomic_DNA"/>
</dbReference>
<dbReference type="Gene3D" id="3.30.470.160">
    <property type="entry name" value="Inositol polyphosphate kinase"/>
    <property type="match status" value="1"/>
</dbReference>
<evidence type="ECO:0000256" key="6">
    <source>
        <dbReference type="ARBA" id="ARBA00036164"/>
    </source>
</evidence>
<keyword evidence="11" id="KW-1185">Reference proteome</keyword>
<comment type="catalytic activity">
    <reaction evidence="6 8">
        <text>1D-myo-inositol 1,4,5-trisphosphate + 2 ATP = 1D-myo-inositol 1,3,4,5,6-pentakisphosphate + 2 ADP + 2 H(+)</text>
        <dbReference type="Rhea" id="RHEA:32359"/>
        <dbReference type="ChEBI" id="CHEBI:15378"/>
        <dbReference type="ChEBI" id="CHEBI:30616"/>
        <dbReference type="ChEBI" id="CHEBI:57733"/>
        <dbReference type="ChEBI" id="CHEBI:203600"/>
        <dbReference type="ChEBI" id="CHEBI:456216"/>
        <dbReference type="EC" id="2.7.1.151"/>
    </reaction>
</comment>
<evidence type="ECO:0000256" key="4">
    <source>
        <dbReference type="ARBA" id="ARBA00022777"/>
    </source>
</evidence>
<feature type="region of interest" description="Disordered" evidence="9">
    <location>
        <begin position="1"/>
        <end position="23"/>
    </location>
</feature>
<evidence type="ECO:0000313" key="11">
    <source>
        <dbReference type="Proteomes" id="UP001179952"/>
    </source>
</evidence>
<dbReference type="Proteomes" id="UP001179952">
    <property type="component" value="Unassembled WGS sequence"/>
</dbReference>
<evidence type="ECO:0000256" key="8">
    <source>
        <dbReference type="RuleBase" id="RU363090"/>
    </source>
</evidence>
<evidence type="ECO:0000256" key="5">
    <source>
        <dbReference type="ARBA" id="ARBA00022840"/>
    </source>
</evidence>
<evidence type="ECO:0000256" key="7">
    <source>
        <dbReference type="ARBA" id="ARBA00036525"/>
    </source>
</evidence>
<dbReference type="EC" id="2.7.1.140" evidence="8"/>
<proteinExistence type="inferred from homology"/>
<comment type="catalytic activity">
    <reaction evidence="7 8">
        <text>1D-myo-inositol 1,3,4,6-tetrakisphosphate + ATP = 1D-myo-inositol 1,3,4,5,6-pentakisphosphate + ADP + H(+)</text>
        <dbReference type="Rhea" id="RHEA:12717"/>
        <dbReference type="ChEBI" id="CHEBI:15378"/>
        <dbReference type="ChEBI" id="CHEBI:30616"/>
        <dbReference type="ChEBI" id="CHEBI:57660"/>
        <dbReference type="ChEBI" id="CHEBI:57733"/>
        <dbReference type="ChEBI" id="CHEBI:456216"/>
        <dbReference type="EC" id="2.7.1.140"/>
    </reaction>
</comment>
<accession>A0AAV9A5C4</accession>
<sequence length="295" mass="32462">MLKPPDHQVAGHQAQDGNLGPLIDGSGRFYKPLQSDERGLEEVLFYTSFASNPTVPNHIRRLFFPAFHGTVTLPASDGSGPHPHLVLDDLVHGLSHPSLIDLKIGSRTWYPTSSDKYFQKCFNKDKESSSLTLGFRISGLRVYKGEGFGFWKPEKKAVKGYVTAGDVESVLRRFVSSSADSSTDCALASVVYGGADGILARLLELKAWFEEQTEYHFYSCSVLMGFEREAAEKGREGRVMVRLVDFAHVLDGGGLIDHNFLGGLCSLIKFLKRILTDAGAKVGKDPPFMENGCLE</sequence>